<dbReference type="Pfam" id="PF06155">
    <property type="entry name" value="GBBH-like_N"/>
    <property type="match status" value="1"/>
</dbReference>
<keyword evidence="2" id="KW-0408">Iron</keyword>
<reference evidence="5 6" key="1">
    <citation type="submission" date="2017-08" db="EMBL/GenBank/DDBJ databases">
        <authorList>
            <person name="de Groot N.N."/>
        </authorList>
    </citation>
    <scope>NUCLEOTIDE SEQUENCE [LARGE SCALE GENOMIC DNA]</scope>
    <source>
        <strain evidence="5 6">JA575</strain>
    </source>
</reference>
<name>A0A336JTY0_9BRAD</name>
<dbReference type="GO" id="GO:0046872">
    <property type="term" value="F:metal ion binding"/>
    <property type="evidence" value="ECO:0007669"/>
    <property type="project" value="UniProtKB-KW"/>
</dbReference>
<dbReference type="Gene3D" id="3.30.2020.30">
    <property type="match status" value="1"/>
</dbReference>
<gene>
    <name evidence="4" type="ORF">BJ125_13316</name>
    <name evidence="5" type="ORF">SAMN05892882_13316</name>
</gene>
<dbReference type="InterPro" id="IPR038492">
    <property type="entry name" value="GBBH-like_N_sf"/>
</dbReference>
<dbReference type="EMBL" id="QRDT01000033">
    <property type="protein sequence ID" value="RED24227.1"/>
    <property type="molecule type" value="Genomic_DNA"/>
</dbReference>
<reference evidence="4 7" key="2">
    <citation type="submission" date="2018-07" db="EMBL/GenBank/DDBJ databases">
        <title>Genomic Encyclopedia of Archaeal and Bacterial Type Strains, Phase II (KMG-II): from individual species to whole genera.</title>
        <authorList>
            <person name="Goeker M."/>
        </authorList>
    </citation>
    <scope>NUCLEOTIDE SEQUENCE [LARGE SCALE GENOMIC DNA]</scope>
    <source>
        <strain evidence="4 7">JA575</strain>
    </source>
</reference>
<keyword evidence="7" id="KW-1185">Reference proteome</keyword>
<dbReference type="Proteomes" id="UP000256343">
    <property type="component" value="Unassembled WGS sequence"/>
</dbReference>
<feature type="domain" description="Gamma-butyrobetaine hydroxylase-like N-terminal" evidence="3">
    <location>
        <begin position="13"/>
        <end position="89"/>
    </location>
</feature>
<dbReference type="Proteomes" id="UP000252631">
    <property type="component" value="Unassembled WGS sequence"/>
</dbReference>
<evidence type="ECO:0000256" key="2">
    <source>
        <dbReference type="ARBA" id="ARBA00023004"/>
    </source>
</evidence>
<evidence type="ECO:0000256" key="1">
    <source>
        <dbReference type="ARBA" id="ARBA00022723"/>
    </source>
</evidence>
<evidence type="ECO:0000313" key="7">
    <source>
        <dbReference type="Proteomes" id="UP000256343"/>
    </source>
</evidence>
<dbReference type="OrthoDB" id="9794178at2"/>
<evidence type="ECO:0000313" key="4">
    <source>
        <dbReference type="EMBL" id="RED24227.1"/>
    </source>
</evidence>
<evidence type="ECO:0000313" key="5">
    <source>
        <dbReference type="EMBL" id="SSW93237.1"/>
    </source>
</evidence>
<organism evidence="5 6">
    <name type="scientific">Rhodopseudomonas pentothenatexigens</name>
    <dbReference type="NCBI Taxonomy" id="999699"/>
    <lineage>
        <taxon>Bacteria</taxon>
        <taxon>Pseudomonadati</taxon>
        <taxon>Pseudomonadota</taxon>
        <taxon>Alphaproteobacteria</taxon>
        <taxon>Hyphomicrobiales</taxon>
        <taxon>Nitrobacteraceae</taxon>
        <taxon>Rhodopseudomonas</taxon>
    </lineage>
</organism>
<accession>A0A336JTY0</accession>
<dbReference type="RefSeq" id="WP_114360627.1">
    <property type="nucleotide sequence ID" value="NZ_QRDT01000033.1"/>
</dbReference>
<protein>
    <submittedName>
        <fullName evidence="5">DUF971 family protein</fullName>
    </submittedName>
</protein>
<dbReference type="PANTHER" id="PTHR35303">
    <property type="entry name" value="OS02G0197800 PROTEIN"/>
    <property type="match status" value="1"/>
</dbReference>
<evidence type="ECO:0000313" key="6">
    <source>
        <dbReference type="Proteomes" id="UP000252631"/>
    </source>
</evidence>
<proteinExistence type="predicted"/>
<dbReference type="AlphaFoldDB" id="A0A336JTY0"/>
<dbReference type="InterPro" id="IPR010376">
    <property type="entry name" value="GBBH-like_N"/>
</dbReference>
<sequence length="96" mass="10238">MVTVHASGEVEADLASLTLQSADGRTASLPAERLRLACKCAHCIRARIDGRFPAEFPGAAIVAVRDLGYGLNLQFSDGHDRGIYPHAYLASLIDAD</sequence>
<evidence type="ECO:0000259" key="3">
    <source>
        <dbReference type="Pfam" id="PF06155"/>
    </source>
</evidence>
<keyword evidence="1" id="KW-0479">Metal-binding</keyword>
<dbReference type="EMBL" id="UFQQ01000033">
    <property type="protein sequence ID" value="SSW93237.1"/>
    <property type="molecule type" value="Genomic_DNA"/>
</dbReference>